<name>A0AC60P4U9_IXOPE</name>
<organism evidence="1 2">
    <name type="scientific">Ixodes persulcatus</name>
    <name type="common">Taiga tick</name>
    <dbReference type="NCBI Taxonomy" id="34615"/>
    <lineage>
        <taxon>Eukaryota</taxon>
        <taxon>Metazoa</taxon>
        <taxon>Ecdysozoa</taxon>
        <taxon>Arthropoda</taxon>
        <taxon>Chelicerata</taxon>
        <taxon>Arachnida</taxon>
        <taxon>Acari</taxon>
        <taxon>Parasitiformes</taxon>
        <taxon>Ixodida</taxon>
        <taxon>Ixodoidea</taxon>
        <taxon>Ixodidae</taxon>
        <taxon>Ixodinae</taxon>
        <taxon>Ixodes</taxon>
    </lineage>
</organism>
<evidence type="ECO:0000313" key="1">
    <source>
        <dbReference type="EMBL" id="KAG0414332.1"/>
    </source>
</evidence>
<dbReference type="EMBL" id="JABSTQ010011188">
    <property type="protein sequence ID" value="KAG0414332.1"/>
    <property type="molecule type" value="Genomic_DNA"/>
</dbReference>
<proteinExistence type="predicted"/>
<gene>
    <name evidence="1" type="ORF">HPB47_008530</name>
</gene>
<protein>
    <submittedName>
        <fullName evidence="1">Uncharacterized protein</fullName>
    </submittedName>
</protein>
<evidence type="ECO:0000313" key="2">
    <source>
        <dbReference type="Proteomes" id="UP000805193"/>
    </source>
</evidence>
<comment type="caution">
    <text evidence="1">The sequence shown here is derived from an EMBL/GenBank/DDBJ whole genome shotgun (WGS) entry which is preliminary data.</text>
</comment>
<dbReference type="Proteomes" id="UP000805193">
    <property type="component" value="Unassembled WGS sequence"/>
</dbReference>
<keyword evidence="2" id="KW-1185">Reference proteome</keyword>
<reference evidence="1 2" key="1">
    <citation type="journal article" date="2020" name="Cell">
        <title>Large-Scale Comparative Analyses of Tick Genomes Elucidate Their Genetic Diversity and Vector Capacities.</title>
        <authorList>
            <consortium name="Tick Genome and Microbiome Consortium (TIGMIC)"/>
            <person name="Jia N."/>
            <person name="Wang J."/>
            <person name="Shi W."/>
            <person name="Du L."/>
            <person name="Sun Y."/>
            <person name="Zhan W."/>
            <person name="Jiang J.F."/>
            <person name="Wang Q."/>
            <person name="Zhang B."/>
            <person name="Ji P."/>
            <person name="Bell-Sakyi L."/>
            <person name="Cui X.M."/>
            <person name="Yuan T.T."/>
            <person name="Jiang B.G."/>
            <person name="Yang W.F."/>
            <person name="Lam T.T."/>
            <person name="Chang Q.C."/>
            <person name="Ding S.J."/>
            <person name="Wang X.J."/>
            <person name="Zhu J.G."/>
            <person name="Ruan X.D."/>
            <person name="Zhao L."/>
            <person name="Wei J.T."/>
            <person name="Ye R.Z."/>
            <person name="Que T.C."/>
            <person name="Du C.H."/>
            <person name="Zhou Y.H."/>
            <person name="Cheng J.X."/>
            <person name="Dai P.F."/>
            <person name="Guo W.B."/>
            <person name="Han X.H."/>
            <person name="Huang E.J."/>
            <person name="Li L.F."/>
            <person name="Wei W."/>
            <person name="Gao Y.C."/>
            <person name="Liu J.Z."/>
            <person name="Shao H.Z."/>
            <person name="Wang X."/>
            <person name="Wang C.C."/>
            <person name="Yang T.C."/>
            <person name="Huo Q.B."/>
            <person name="Li W."/>
            <person name="Chen H.Y."/>
            <person name="Chen S.E."/>
            <person name="Zhou L.G."/>
            <person name="Ni X.B."/>
            <person name="Tian J.H."/>
            <person name="Sheng Y."/>
            <person name="Liu T."/>
            <person name="Pan Y.S."/>
            <person name="Xia L.Y."/>
            <person name="Li J."/>
            <person name="Zhao F."/>
            <person name="Cao W.C."/>
        </authorList>
    </citation>
    <scope>NUCLEOTIDE SEQUENCE [LARGE SCALE GENOMIC DNA]</scope>
    <source>
        <strain evidence="1">Iper-2018</strain>
    </source>
</reference>
<accession>A0AC60P4U9</accession>
<sequence length="276" mass="30844">MGNNHSRGVIYLNGDASEETPETLLADLECRTAKVVYARLMGKDSNAVVITFEGTRLPKKVVFSRQIFNVKPYRPRPIVCYNCHGLGHMTDVCSCHERRCGCCGYIHEEDMEDCKRQPQCRNCNGPHVATSKDCPKRKIPGKKSSPPREPQRPQRTSYADAIKVVDSTQSTVQVNCCDRSDSQERASTDWVPDWAKIIANENKPKPQPQLTETKEKDTARVDERSRVPVLECIVNVRALDGASVCVDLDCSEDNSNEPVPLSLGWISSSKKLFSTS</sequence>